<evidence type="ECO:0000313" key="2">
    <source>
        <dbReference type="EMBL" id="KAL2082921.1"/>
    </source>
</evidence>
<feature type="compositionally biased region" description="Polar residues" evidence="1">
    <location>
        <begin position="1348"/>
        <end position="1360"/>
    </location>
</feature>
<reference evidence="2 3" key="1">
    <citation type="submission" date="2024-09" db="EMBL/GenBank/DDBJ databases">
        <title>A chromosome-level genome assembly of Gray's grenadier anchovy, Coilia grayii.</title>
        <authorList>
            <person name="Fu Z."/>
        </authorList>
    </citation>
    <scope>NUCLEOTIDE SEQUENCE [LARGE SCALE GENOMIC DNA]</scope>
    <source>
        <strain evidence="2">G4</strain>
        <tissue evidence="2">Muscle</tissue>
    </source>
</reference>
<dbReference type="PANTHER" id="PTHR14931">
    <property type="entry name" value="GENE 340-RELATED"/>
    <property type="match status" value="1"/>
</dbReference>
<proteinExistence type="predicted"/>
<feature type="compositionally biased region" description="Basic and acidic residues" evidence="1">
    <location>
        <begin position="495"/>
        <end position="505"/>
    </location>
</feature>
<feature type="compositionally biased region" description="Basic and acidic residues" evidence="1">
    <location>
        <begin position="1414"/>
        <end position="1426"/>
    </location>
</feature>
<feature type="compositionally biased region" description="Polar residues" evidence="1">
    <location>
        <begin position="822"/>
        <end position="832"/>
    </location>
</feature>
<feature type="compositionally biased region" description="Basic and acidic residues" evidence="1">
    <location>
        <begin position="634"/>
        <end position="649"/>
    </location>
</feature>
<feature type="compositionally biased region" description="Polar residues" evidence="1">
    <location>
        <begin position="1455"/>
        <end position="1471"/>
    </location>
</feature>
<feature type="compositionally biased region" description="Basic and acidic residues" evidence="1">
    <location>
        <begin position="538"/>
        <end position="548"/>
    </location>
</feature>
<feature type="compositionally biased region" description="Low complexity" evidence="1">
    <location>
        <begin position="956"/>
        <end position="973"/>
    </location>
</feature>
<evidence type="ECO:0000313" key="3">
    <source>
        <dbReference type="Proteomes" id="UP001591681"/>
    </source>
</evidence>
<name>A0ABD1J899_9TELE</name>
<dbReference type="Proteomes" id="UP001591681">
    <property type="component" value="Unassembled WGS sequence"/>
</dbReference>
<feature type="compositionally biased region" description="Polar residues" evidence="1">
    <location>
        <begin position="226"/>
        <end position="235"/>
    </location>
</feature>
<feature type="region of interest" description="Disordered" evidence="1">
    <location>
        <begin position="1234"/>
        <end position="1263"/>
    </location>
</feature>
<feature type="region of interest" description="Disordered" evidence="1">
    <location>
        <begin position="183"/>
        <end position="209"/>
    </location>
</feature>
<feature type="compositionally biased region" description="Basic and acidic residues" evidence="1">
    <location>
        <begin position="1374"/>
        <end position="1385"/>
    </location>
</feature>
<feature type="compositionally biased region" description="Polar residues" evidence="1">
    <location>
        <begin position="706"/>
        <end position="728"/>
    </location>
</feature>
<feature type="compositionally biased region" description="Basic and acidic residues" evidence="1">
    <location>
        <begin position="604"/>
        <end position="618"/>
    </location>
</feature>
<feature type="region of interest" description="Disordered" evidence="1">
    <location>
        <begin position="1292"/>
        <end position="1512"/>
    </location>
</feature>
<feature type="compositionally biased region" description="Basic and acidic residues" evidence="1">
    <location>
        <begin position="1303"/>
        <end position="1315"/>
    </location>
</feature>
<dbReference type="Pfam" id="PF15090">
    <property type="entry name" value="DUF4553"/>
    <property type="match status" value="1"/>
</dbReference>
<accession>A0ABD1J899</accession>
<feature type="region of interest" description="Disordered" evidence="1">
    <location>
        <begin position="491"/>
        <end position="728"/>
    </location>
</feature>
<feature type="compositionally biased region" description="Polar residues" evidence="1">
    <location>
        <begin position="1391"/>
        <end position="1412"/>
    </location>
</feature>
<dbReference type="InterPro" id="IPR028104">
    <property type="entry name" value="DUF4553"/>
</dbReference>
<gene>
    <name evidence="2" type="ORF">ACEWY4_020694</name>
</gene>
<feature type="compositionally biased region" description="Polar residues" evidence="1">
    <location>
        <begin position="1008"/>
        <end position="1019"/>
    </location>
</feature>
<feature type="region of interest" description="Disordered" evidence="1">
    <location>
        <begin position="764"/>
        <end position="841"/>
    </location>
</feature>
<feature type="compositionally biased region" description="Polar residues" evidence="1">
    <location>
        <begin position="785"/>
        <end position="796"/>
    </location>
</feature>
<comment type="caution">
    <text evidence="2">The sequence shown here is derived from an EMBL/GenBank/DDBJ whole genome shotgun (WGS) entry which is preliminary data.</text>
</comment>
<sequence>MFLSITRHCQMLVEISHACLSLLFYSDSHNLGLAYTTSQQSTSDLERVMAKLCVHHQRQIVDALGYLETEVKAVASSSVAPQVSLRAAGPDERTSLSAIRAPRQECSNTQCTDRTLTLSPKARCKAAAVEFAVQGSSKKEALEKSSYYPDVHGSALIVDLRRDENEGGNILSSLLTSSHGYESVRHPFQSPQGIRSTNSEYRTPAKDKGASNHLFCTGTLEEHQNVSDTSIQTGSRDSDVIEAPPSCQPSEPLQPASEGFSGHTKDIPTPPSLIQRTSATVSPNPPRTARKSRRGSLPRTKDGFVCRIDPDINCDIVYIGKSITECHLEPSNRMLPRRNARKSIRGHMYTEDYLELKTVRTLARKSAGNETGNCPAPMPVITMVTPKQVLAKPDGVPPVDMPFAGGCGDSLFQTSPSETSGETEMVGDVLSGVSDINMIVETSQTGQTTCPEKVDDSAQSIIPVVTVETQKGSLPEEDGVLCSTEPLDQQSVELPARDDQNKVDDQQIEESADNVEPVSEMTKEDLPRDPSPVPLPVLDDKGVDESIVRNESPALAQEEEEEEEDPNVKELSSDVELNDRNVNLEILADVEEQSAVETSTLQKEPVDDLSRTDDEVSDKQSGIQAELNTLCSHSETENKVVDDVDHDVEPADEYTCSDTPPETFSEKETVVREVLSSPEGKKPKRRRNVRTFGSSDRQLRSRASDVQDTSLTPEKSDQITAAQLSESVVEQTKCLETKRPLRSVKAKALQSDASNDEVLQSAVVCREQSQEHSTDKLDVKPDSSPCENSVADQVMQTRKMLRSTPARQKLDSEGEQKIFSPSPITDDQPSTTEEQKEKEAAVETNKALLDTTEQATVKDLHVHDSPSKDGVMELVDSQSVSSVVASPRVSGHMPLRNRTSPVDSNKHLAITKSAEKCEPMPERSESTDVVEDKPEHSQSTGTSSVVEKSRHMPLRSRSQGVDSDSSSSSANISENAGRMPLRSSSAIAAIQATSPTVSSKDKKVQRSPRPSKSGVLSSDTDTEPSLVGSPAKPIPERNVRGQKRRADIPVDLPGNSNSEPIVPRPSKFLEALSREENQHLITNLNSKFDKMQKGWVQIDKEGPQAQRSRNKADRLKHIWKSKRRIRKPRPLEPHRFSPVQMLFMKPFDLSSICRWFLQSTETKSLVIVKHLNTRHPSETQLCFQSSSSMAGASHGNFPSVQAERLKKHLKKFAIASPVKNNAKSQKLIAEALEPDPTNIKGKNKHQLTTATRMSTKPQSFRGVAQCTESQKISGAVKNPASARILRKYSHMREKMQGQQKSRKLQDPKAEHDKGVSKPKLPTATQQKLALSKRNSGKDTNVSKEDKTSQSVLSRRSATRTSVKEKVTKAASPKAVKDLADKDGPAPKRSQHTQMSPKPQRTTTATAMSPKTNANKKENPTEKHASEKSPQTPTSDSKAEMRKPVPTKAPAGVVSPAQSPDSSGTQDQVLTRSQRKMEAAQRLGESPKSATKRTQDPIATPVKRTRTSLSKTN</sequence>
<feature type="compositionally biased region" description="Low complexity" evidence="1">
    <location>
        <begin position="983"/>
        <end position="994"/>
    </location>
</feature>
<feature type="compositionally biased region" description="Polar residues" evidence="1">
    <location>
        <begin position="189"/>
        <end position="201"/>
    </location>
</feature>
<dbReference type="EMBL" id="JBHFQA010000018">
    <property type="protein sequence ID" value="KAL2082921.1"/>
    <property type="molecule type" value="Genomic_DNA"/>
</dbReference>
<feature type="compositionally biased region" description="Polar residues" evidence="1">
    <location>
        <begin position="1246"/>
        <end position="1258"/>
    </location>
</feature>
<dbReference type="PANTHER" id="PTHR14931:SF2">
    <property type="entry name" value="LIGAND DEPENDENT NUCLEAR RECEPTOR COREPRESSOR"/>
    <property type="match status" value="1"/>
</dbReference>
<protein>
    <submittedName>
        <fullName evidence="2">Uncharacterized protein</fullName>
    </submittedName>
</protein>
<organism evidence="2 3">
    <name type="scientific">Coilia grayii</name>
    <name type="common">Gray's grenadier anchovy</name>
    <dbReference type="NCBI Taxonomy" id="363190"/>
    <lineage>
        <taxon>Eukaryota</taxon>
        <taxon>Metazoa</taxon>
        <taxon>Chordata</taxon>
        <taxon>Craniata</taxon>
        <taxon>Vertebrata</taxon>
        <taxon>Euteleostomi</taxon>
        <taxon>Actinopterygii</taxon>
        <taxon>Neopterygii</taxon>
        <taxon>Teleostei</taxon>
        <taxon>Clupei</taxon>
        <taxon>Clupeiformes</taxon>
        <taxon>Clupeoidei</taxon>
        <taxon>Engraulidae</taxon>
        <taxon>Coilinae</taxon>
        <taxon>Coilia</taxon>
    </lineage>
</organism>
<feature type="compositionally biased region" description="Polar residues" evidence="1">
    <location>
        <begin position="937"/>
        <end position="946"/>
    </location>
</feature>
<feature type="compositionally biased region" description="Basic and acidic residues" evidence="1">
    <location>
        <begin position="1034"/>
        <end position="1048"/>
    </location>
</feature>
<keyword evidence="3" id="KW-1185">Reference proteome</keyword>
<feature type="compositionally biased region" description="Basic and acidic residues" evidence="1">
    <location>
        <begin position="768"/>
        <end position="781"/>
    </location>
</feature>
<feature type="region of interest" description="Disordered" evidence="1">
    <location>
        <begin position="882"/>
        <end position="1063"/>
    </location>
</feature>
<evidence type="ECO:0000256" key="1">
    <source>
        <dbReference type="SAM" id="MobiDB-lite"/>
    </source>
</evidence>
<feature type="compositionally biased region" description="Polar residues" evidence="1">
    <location>
        <begin position="272"/>
        <end position="282"/>
    </location>
</feature>
<feature type="region of interest" description="Disordered" evidence="1">
    <location>
        <begin position="223"/>
        <end position="301"/>
    </location>
</feature>
<feature type="compositionally biased region" description="Polar residues" evidence="1">
    <location>
        <begin position="619"/>
        <end position="633"/>
    </location>
</feature>
<feature type="compositionally biased region" description="Basic and acidic residues" evidence="1">
    <location>
        <begin position="913"/>
        <end position="936"/>
    </location>
</feature>